<evidence type="ECO:0000259" key="10">
    <source>
        <dbReference type="PROSITE" id="PS50011"/>
    </source>
</evidence>
<dbReference type="CTD" id="6755642"/>
<dbReference type="GO" id="GO:0005524">
    <property type="term" value="F:ATP binding"/>
    <property type="evidence" value="ECO:0007669"/>
    <property type="project" value="UniProtKB-UniRule"/>
</dbReference>
<dbReference type="InterPro" id="IPR011009">
    <property type="entry name" value="Kinase-like_dom_sf"/>
</dbReference>
<dbReference type="FunFam" id="1.10.510.10:FF:000027">
    <property type="entry name" value="Receptor protein-tyrosine kinase"/>
    <property type="match status" value="1"/>
</dbReference>
<protein>
    <recommendedName>
        <fullName evidence="10">Protein kinase domain-containing protein</fullName>
    </recommendedName>
</protein>
<evidence type="ECO:0000256" key="6">
    <source>
        <dbReference type="ARBA" id="ARBA00022840"/>
    </source>
</evidence>
<dbReference type="PIRSF" id="PIRSF000654">
    <property type="entry name" value="Integrin-linked_kinase"/>
    <property type="match status" value="1"/>
</dbReference>
<organism evidence="11 12">
    <name type="scientific">Trichoplax adhaerens</name>
    <name type="common">Trichoplax reptans</name>
    <dbReference type="NCBI Taxonomy" id="10228"/>
    <lineage>
        <taxon>Eukaryota</taxon>
        <taxon>Metazoa</taxon>
        <taxon>Placozoa</taxon>
        <taxon>Uniplacotomia</taxon>
        <taxon>Trichoplacea</taxon>
        <taxon>Trichoplacidae</taxon>
        <taxon>Trichoplax</taxon>
    </lineage>
</organism>
<evidence type="ECO:0000256" key="9">
    <source>
        <dbReference type="PROSITE-ProRule" id="PRU10141"/>
    </source>
</evidence>
<dbReference type="InParanoid" id="B3S184"/>
<evidence type="ECO:0000313" key="12">
    <source>
        <dbReference type="Proteomes" id="UP000009022"/>
    </source>
</evidence>
<dbReference type="KEGG" id="tad:TRIADDRAFT_27547"/>
<dbReference type="InterPro" id="IPR017441">
    <property type="entry name" value="Protein_kinase_ATP_BS"/>
</dbReference>
<dbReference type="STRING" id="10228.B3S184"/>
<keyword evidence="2" id="KW-0597">Phosphoprotein</keyword>
<dbReference type="OMA" id="ADNICKI"/>
<dbReference type="PhylomeDB" id="B3S184"/>
<dbReference type="InterPro" id="IPR050122">
    <property type="entry name" value="RTK"/>
</dbReference>
<comment type="catalytic activity">
    <reaction evidence="8">
        <text>L-tyrosyl-[protein] + ATP = O-phospho-L-tyrosyl-[protein] + ADP + H(+)</text>
        <dbReference type="Rhea" id="RHEA:10596"/>
        <dbReference type="Rhea" id="RHEA-COMP:10136"/>
        <dbReference type="Rhea" id="RHEA-COMP:20101"/>
        <dbReference type="ChEBI" id="CHEBI:15378"/>
        <dbReference type="ChEBI" id="CHEBI:30616"/>
        <dbReference type="ChEBI" id="CHEBI:46858"/>
        <dbReference type="ChEBI" id="CHEBI:61978"/>
        <dbReference type="ChEBI" id="CHEBI:456216"/>
        <dbReference type="EC" id="2.7.10.1"/>
    </reaction>
</comment>
<keyword evidence="6 9" id="KW-0067">ATP-binding</keyword>
<dbReference type="Gene3D" id="3.30.200.20">
    <property type="entry name" value="Phosphorylase Kinase, domain 1"/>
    <property type="match status" value="1"/>
</dbReference>
<dbReference type="AlphaFoldDB" id="B3S184"/>
<dbReference type="GO" id="GO:0005925">
    <property type="term" value="C:focal adhesion"/>
    <property type="evidence" value="ECO:0000318"/>
    <property type="project" value="GO_Central"/>
</dbReference>
<dbReference type="InterPro" id="IPR000719">
    <property type="entry name" value="Prot_kinase_dom"/>
</dbReference>
<gene>
    <name evidence="11" type="ORF">TRIADDRAFT_27547</name>
</gene>
<dbReference type="PROSITE" id="PS00109">
    <property type="entry name" value="PROTEIN_KINASE_TYR"/>
    <property type="match status" value="1"/>
</dbReference>
<dbReference type="Gene3D" id="1.10.510.10">
    <property type="entry name" value="Transferase(Phosphotransferase) domain 1"/>
    <property type="match status" value="1"/>
</dbReference>
<evidence type="ECO:0000256" key="1">
    <source>
        <dbReference type="ARBA" id="ARBA00004167"/>
    </source>
</evidence>
<dbReference type="SUPFAM" id="SSF56112">
    <property type="entry name" value="Protein kinase-like (PK-like)"/>
    <property type="match status" value="1"/>
</dbReference>
<dbReference type="EMBL" id="DS985247">
    <property type="protein sequence ID" value="EDV23196.1"/>
    <property type="molecule type" value="Genomic_DNA"/>
</dbReference>
<feature type="non-terminal residue" evidence="11">
    <location>
        <position position="1"/>
    </location>
</feature>
<dbReference type="InterPro" id="IPR008266">
    <property type="entry name" value="Tyr_kinase_AS"/>
</dbReference>
<dbReference type="GO" id="GO:0004715">
    <property type="term" value="F:non-membrane spanning protein tyrosine kinase activity"/>
    <property type="evidence" value="ECO:0000318"/>
    <property type="project" value="GO_Central"/>
</dbReference>
<evidence type="ECO:0000256" key="8">
    <source>
        <dbReference type="ARBA" id="ARBA00051243"/>
    </source>
</evidence>
<evidence type="ECO:0000256" key="7">
    <source>
        <dbReference type="ARBA" id="ARBA00023137"/>
    </source>
</evidence>
<dbReference type="GO" id="GO:0007165">
    <property type="term" value="P:signal transduction"/>
    <property type="evidence" value="ECO:0007669"/>
    <property type="project" value="UniProtKB-ARBA"/>
</dbReference>
<dbReference type="PANTHER" id="PTHR24416:SF631">
    <property type="entry name" value="SERINE_THREONINE_TYROSINE KINASE 1"/>
    <property type="match status" value="1"/>
</dbReference>
<evidence type="ECO:0000256" key="5">
    <source>
        <dbReference type="ARBA" id="ARBA00022777"/>
    </source>
</evidence>
<dbReference type="SMART" id="SM00219">
    <property type="entry name" value="TyrKc"/>
    <property type="match status" value="1"/>
</dbReference>
<dbReference type="HOGENOM" id="CLU_000288_7_40_1"/>
<comment type="subcellular location">
    <subcellularLocation>
        <location evidence="1">Membrane</location>
        <topology evidence="1">Single-pass membrane protein</topology>
    </subcellularLocation>
</comment>
<dbReference type="GO" id="GO:0005886">
    <property type="term" value="C:plasma membrane"/>
    <property type="evidence" value="ECO:0000318"/>
    <property type="project" value="GO_Central"/>
</dbReference>
<keyword evidence="12" id="KW-1185">Reference proteome</keyword>
<dbReference type="PRINTS" id="PR00109">
    <property type="entry name" value="TYRKINASE"/>
</dbReference>
<dbReference type="GeneID" id="6755642"/>
<evidence type="ECO:0000313" key="11">
    <source>
        <dbReference type="EMBL" id="EDV23196.1"/>
    </source>
</evidence>
<dbReference type="OrthoDB" id="9976756at2759"/>
<reference evidence="11 12" key="1">
    <citation type="journal article" date="2008" name="Nature">
        <title>The Trichoplax genome and the nature of placozoans.</title>
        <authorList>
            <person name="Srivastava M."/>
            <person name="Begovic E."/>
            <person name="Chapman J."/>
            <person name="Putnam N.H."/>
            <person name="Hellsten U."/>
            <person name="Kawashima T."/>
            <person name="Kuo A."/>
            <person name="Mitros T."/>
            <person name="Salamov A."/>
            <person name="Carpenter M.L."/>
            <person name="Signorovitch A.Y."/>
            <person name="Moreno M.A."/>
            <person name="Kamm K."/>
            <person name="Grimwood J."/>
            <person name="Schmutz J."/>
            <person name="Shapiro H."/>
            <person name="Grigoriev I.V."/>
            <person name="Buss L.W."/>
            <person name="Schierwater B."/>
            <person name="Dellaporta S.L."/>
            <person name="Rokhsar D.S."/>
        </authorList>
    </citation>
    <scope>NUCLEOTIDE SEQUENCE [LARGE SCALE GENOMIC DNA]</scope>
    <source>
        <strain evidence="11 12">Grell-BS-1999</strain>
    </source>
</reference>
<evidence type="ECO:0000256" key="4">
    <source>
        <dbReference type="ARBA" id="ARBA00022741"/>
    </source>
</evidence>
<keyword evidence="7" id="KW-0829">Tyrosine-protein kinase</keyword>
<name>B3S184_TRIAD</name>
<dbReference type="Pfam" id="PF07714">
    <property type="entry name" value="PK_Tyr_Ser-Thr"/>
    <property type="match status" value="1"/>
</dbReference>
<dbReference type="GO" id="GO:0004714">
    <property type="term" value="F:transmembrane receptor protein tyrosine kinase activity"/>
    <property type="evidence" value="ECO:0007669"/>
    <property type="project" value="UniProtKB-EC"/>
</dbReference>
<dbReference type="RefSeq" id="XP_002114106.1">
    <property type="nucleotide sequence ID" value="XM_002114070.1"/>
</dbReference>
<dbReference type="Proteomes" id="UP000009022">
    <property type="component" value="Unassembled WGS sequence"/>
</dbReference>
<dbReference type="PANTHER" id="PTHR24416">
    <property type="entry name" value="TYROSINE-PROTEIN KINASE RECEPTOR"/>
    <property type="match status" value="1"/>
</dbReference>
<dbReference type="PROSITE" id="PS00107">
    <property type="entry name" value="PROTEIN_KINASE_ATP"/>
    <property type="match status" value="1"/>
</dbReference>
<dbReference type="PROSITE" id="PS50011">
    <property type="entry name" value="PROTEIN_KINASE_DOM"/>
    <property type="match status" value="1"/>
</dbReference>
<dbReference type="InterPro" id="IPR020635">
    <property type="entry name" value="Tyr_kinase_cat_dom"/>
</dbReference>
<feature type="binding site" evidence="9">
    <location>
        <position position="40"/>
    </location>
    <ligand>
        <name>ATP</name>
        <dbReference type="ChEBI" id="CHEBI:30616"/>
    </ligand>
</feature>
<evidence type="ECO:0000256" key="2">
    <source>
        <dbReference type="ARBA" id="ARBA00022553"/>
    </source>
</evidence>
<keyword evidence="4 9" id="KW-0547">Nucleotide-binding</keyword>
<evidence type="ECO:0000256" key="3">
    <source>
        <dbReference type="ARBA" id="ARBA00022679"/>
    </source>
</evidence>
<sequence length="267" mass="30825">FAIDPERIKFDRIIGEGQFGDVFCGTFQSKDSQNLEVAVKTCKDTGTTKDKFLDEAYSMTRFNHSNIVRLIGIHTGQPVFIVMELAKYGEMRSYLQKFDDQISENALVRFAIQLCSSLEYLDSQRFVHRDIAARNCLVFEHDLMKLADFGLSRLIDDETFYYKSTQLKLPIKWMAPESINFRKFSSASDVWMYGICVWEIMSRGLKPFQSVKNSDVARIIENGERLPKPADCPPSMYQIMLECWSYDPAQRPTFSEVLTKLKYATVC</sequence>
<proteinExistence type="predicted"/>
<dbReference type="eggNOG" id="KOG4257">
    <property type="taxonomic scope" value="Eukaryota"/>
</dbReference>
<accession>B3S184</accession>
<keyword evidence="3" id="KW-0808">Transferase</keyword>
<keyword evidence="5" id="KW-0418">Kinase</keyword>
<feature type="domain" description="Protein kinase" evidence="10">
    <location>
        <begin position="8"/>
        <end position="266"/>
    </location>
</feature>
<dbReference type="InterPro" id="IPR001245">
    <property type="entry name" value="Ser-Thr/Tyr_kinase_cat_dom"/>
</dbReference>